<organism evidence="1 2">
    <name type="scientific">Paraburkholderia aspalathi</name>
    <dbReference type="NCBI Taxonomy" id="1324617"/>
    <lineage>
        <taxon>Bacteria</taxon>
        <taxon>Pseudomonadati</taxon>
        <taxon>Pseudomonadota</taxon>
        <taxon>Betaproteobacteria</taxon>
        <taxon>Burkholderiales</taxon>
        <taxon>Burkholderiaceae</taxon>
        <taxon>Paraburkholderia</taxon>
    </lineage>
</organism>
<accession>A0ABN7LF92</accession>
<keyword evidence="2" id="KW-1185">Reference proteome</keyword>
<comment type="caution">
    <text evidence="1">The sequence shown here is derived from an EMBL/GenBank/DDBJ whole genome shotgun (WGS) entry which is preliminary data.</text>
</comment>
<sequence length="149" mass="16879">MAIDLKDPTGLRKLARLIDEQGAQKAASVLVSMGDHEWLNDDRDWFEAHTARSYRIRKPYADEPAVEGATWVLVKQIEPGARSRIPARADGTDAFLDIHRQSEQGARDAWCDIILALIWQGFVERRTQSWGAVFAQADFLHDWAPATHQ</sequence>
<evidence type="ECO:0000313" key="2">
    <source>
        <dbReference type="Proteomes" id="UP000674425"/>
    </source>
</evidence>
<dbReference type="Proteomes" id="UP000674425">
    <property type="component" value="Unassembled WGS sequence"/>
</dbReference>
<gene>
    <name evidence="1" type="ORF">R69658_02545</name>
</gene>
<proteinExistence type="predicted"/>
<name>A0ABN7LF92_9BURK</name>
<dbReference type="EMBL" id="CAJNAU010000019">
    <property type="protein sequence ID" value="CAE6747232.1"/>
    <property type="molecule type" value="Genomic_DNA"/>
</dbReference>
<protein>
    <submittedName>
        <fullName evidence="1">Uncharacterized protein</fullName>
    </submittedName>
</protein>
<evidence type="ECO:0000313" key="1">
    <source>
        <dbReference type="EMBL" id="CAE6747232.1"/>
    </source>
</evidence>
<reference evidence="1 2" key="1">
    <citation type="submission" date="2021-02" db="EMBL/GenBank/DDBJ databases">
        <authorList>
            <person name="Vanwijnsberghe S."/>
        </authorList>
    </citation>
    <scope>NUCLEOTIDE SEQUENCE [LARGE SCALE GENOMIC DNA]</scope>
    <source>
        <strain evidence="1 2">R-69658</strain>
    </source>
</reference>